<dbReference type="PANTHER" id="PTHR30151:SF25">
    <property type="entry name" value="TAURINE TRANSPORT SYSTEM PERMEASE PROTEIN TAUC"/>
    <property type="match status" value="1"/>
</dbReference>
<keyword evidence="2 7" id="KW-0813">Transport</keyword>
<dbReference type="CDD" id="cd06261">
    <property type="entry name" value="TM_PBP2"/>
    <property type="match status" value="1"/>
</dbReference>
<dbReference type="InterPro" id="IPR035906">
    <property type="entry name" value="MetI-like_sf"/>
</dbReference>
<comment type="caution">
    <text evidence="9">The sequence shown here is derived from an EMBL/GenBank/DDBJ whole genome shotgun (WGS) entry which is preliminary data.</text>
</comment>
<evidence type="ECO:0000256" key="3">
    <source>
        <dbReference type="ARBA" id="ARBA00022475"/>
    </source>
</evidence>
<dbReference type="SUPFAM" id="SSF161098">
    <property type="entry name" value="MetI-like"/>
    <property type="match status" value="1"/>
</dbReference>
<feature type="transmembrane region" description="Helical" evidence="7">
    <location>
        <begin position="143"/>
        <end position="162"/>
    </location>
</feature>
<feature type="transmembrane region" description="Helical" evidence="7">
    <location>
        <begin position="21"/>
        <end position="39"/>
    </location>
</feature>
<evidence type="ECO:0000256" key="1">
    <source>
        <dbReference type="ARBA" id="ARBA00004651"/>
    </source>
</evidence>
<evidence type="ECO:0000313" key="10">
    <source>
        <dbReference type="Proteomes" id="UP001596002"/>
    </source>
</evidence>
<evidence type="ECO:0000256" key="2">
    <source>
        <dbReference type="ARBA" id="ARBA00022448"/>
    </source>
</evidence>
<dbReference type="PANTHER" id="PTHR30151">
    <property type="entry name" value="ALKANE SULFONATE ABC TRANSPORTER-RELATED, MEMBRANE SUBUNIT"/>
    <property type="match status" value="1"/>
</dbReference>
<dbReference type="EMBL" id="JBHSHC010000142">
    <property type="protein sequence ID" value="MFC4769757.1"/>
    <property type="molecule type" value="Genomic_DNA"/>
</dbReference>
<keyword evidence="5 7" id="KW-1133">Transmembrane helix</keyword>
<comment type="subcellular location">
    <subcellularLocation>
        <location evidence="1 7">Cell membrane</location>
        <topology evidence="1 7">Multi-pass membrane protein</topology>
    </subcellularLocation>
</comment>
<evidence type="ECO:0000256" key="6">
    <source>
        <dbReference type="ARBA" id="ARBA00023136"/>
    </source>
</evidence>
<dbReference type="Gene3D" id="1.10.3720.10">
    <property type="entry name" value="MetI-like"/>
    <property type="match status" value="1"/>
</dbReference>
<dbReference type="PROSITE" id="PS50928">
    <property type="entry name" value="ABC_TM1"/>
    <property type="match status" value="1"/>
</dbReference>
<evidence type="ECO:0000256" key="4">
    <source>
        <dbReference type="ARBA" id="ARBA00022692"/>
    </source>
</evidence>
<keyword evidence="10" id="KW-1185">Reference proteome</keyword>
<feature type="transmembrane region" description="Helical" evidence="7">
    <location>
        <begin position="81"/>
        <end position="106"/>
    </location>
</feature>
<reference evidence="10" key="1">
    <citation type="journal article" date="2019" name="Int. J. Syst. Evol. Microbiol.">
        <title>The Global Catalogue of Microorganisms (GCM) 10K type strain sequencing project: providing services to taxonomists for standard genome sequencing and annotation.</title>
        <authorList>
            <consortium name="The Broad Institute Genomics Platform"/>
            <consortium name="The Broad Institute Genome Sequencing Center for Infectious Disease"/>
            <person name="Wu L."/>
            <person name="Ma J."/>
        </authorList>
    </citation>
    <scope>NUCLEOTIDE SEQUENCE [LARGE SCALE GENOMIC DNA]</scope>
    <source>
        <strain evidence="10">WYCCWR 12678</strain>
    </source>
</reference>
<comment type="similarity">
    <text evidence="7">Belongs to the binding-protein-dependent transport system permease family.</text>
</comment>
<dbReference type="Proteomes" id="UP001596002">
    <property type="component" value="Unassembled WGS sequence"/>
</dbReference>
<feature type="transmembrane region" description="Helical" evidence="7">
    <location>
        <begin position="206"/>
        <end position="227"/>
    </location>
</feature>
<proteinExistence type="inferred from homology"/>
<keyword evidence="4 7" id="KW-0812">Transmembrane</keyword>
<feature type="transmembrane region" description="Helical" evidence="7">
    <location>
        <begin position="233"/>
        <end position="253"/>
    </location>
</feature>
<sequence>MEKEVKKSLSSVRKRGIVSKEIYITFISAVFFLLLWFTITKLKIVPEVFFPSPERTWVTFVDLLQSGYKGNSLFYHLADSLLRMFIAFFLALLTAVPLGLLSGYSSKIRAAFDPLIEFYRPLPPLSYYTLLVLWFGIGNESKIALLYLAAFAPMYIAAMSGVKGVYEDRIHSAESLGANKWQVFRYIIFPSCLPEIFTGMRTAMGFTYTTLVAAEMVAAISGIGWMVLDASKFLRSDVMFVGVIVMGVTGILLDRLLRGIESKVIPWKGKG</sequence>
<dbReference type="Pfam" id="PF00528">
    <property type="entry name" value="BPD_transp_1"/>
    <property type="match status" value="1"/>
</dbReference>
<dbReference type="RefSeq" id="WP_380028623.1">
    <property type="nucleotide sequence ID" value="NZ_JBHSHC010000142.1"/>
</dbReference>
<protein>
    <submittedName>
        <fullName evidence="9">ABC transporter permease</fullName>
    </submittedName>
</protein>
<gene>
    <name evidence="9" type="ORF">ACFO8Q_20810</name>
</gene>
<evidence type="ECO:0000256" key="5">
    <source>
        <dbReference type="ARBA" id="ARBA00022989"/>
    </source>
</evidence>
<evidence type="ECO:0000259" key="8">
    <source>
        <dbReference type="PROSITE" id="PS50928"/>
    </source>
</evidence>
<keyword evidence="3" id="KW-1003">Cell membrane</keyword>
<evidence type="ECO:0000313" key="9">
    <source>
        <dbReference type="EMBL" id="MFC4769757.1"/>
    </source>
</evidence>
<feature type="transmembrane region" description="Helical" evidence="7">
    <location>
        <begin position="118"/>
        <end position="137"/>
    </location>
</feature>
<feature type="domain" description="ABC transmembrane type-1" evidence="8">
    <location>
        <begin position="77"/>
        <end position="257"/>
    </location>
</feature>
<evidence type="ECO:0000256" key="7">
    <source>
        <dbReference type="RuleBase" id="RU363032"/>
    </source>
</evidence>
<name>A0ABV9Q926_9BACL</name>
<dbReference type="InterPro" id="IPR000515">
    <property type="entry name" value="MetI-like"/>
</dbReference>
<accession>A0ABV9Q926</accession>
<keyword evidence="6 7" id="KW-0472">Membrane</keyword>
<organism evidence="9 10">
    <name type="scientific">Effusibacillus consociatus</name>
    <dbReference type="NCBI Taxonomy" id="1117041"/>
    <lineage>
        <taxon>Bacteria</taxon>
        <taxon>Bacillati</taxon>
        <taxon>Bacillota</taxon>
        <taxon>Bacilli</taxon>
        <taxon>Bacillales</taxon>
        <taxon>Alicyclobacillaceae</taxon>
        <taxon>Effusibacillus</taxon>
    </lineage>
</organism>